<dbReference type="RefSeq" id="WP_114432577.1">
    <property type="nucleotide sequence ID" value="NZ_QPJM01000023.1"/>
</dbReference>
<sequence length="63" mass="7356">MTLRFDIRRETTDKWTVYDVFTEKPASVDGFDAILLEAAEARRIRDELNALEMKRRGSPNAIR</sequence>
<name>A0A368YKD1_9HYPH</name>
<dbReference type="OrthoDB" id="7211025at2"/>
<organism evidence="1 2">
    <name type="scientific">Phyllobacterium bourgognense</name>
    <dbReference type="NCBI Taxonomy" id="314236"/>
    <lineage>
        <taxon>Bacteria</taxon>
        <taxon>Pseudomonadati</taxon>
        <taxon>Pseudomonadota</taxon>
        <taxon>Alphaproteobacteria</taxon>
        <taxon>Hyphomicrobiales</taxon>
        <taxon>Phyllobacteriaceae</taxon>
        <taxon>Phyllobacterium</taxon>
    </lineage>
</organism>
<proteinExistence type="predicted"/>
<accession>A0A368YKD1</accession>
<dbReference type="Proteomes" id="UP000253324">
    <property type="component" value="Unassembled WGS sequence"/>
</dbReference>
<reference evidence="1 2" key="1">
    <citation type="submission" date="2018-07" db="EMBL/GenBank/DDBJ databases">
        <title>Genomic Encyclopedia of Type Strains, Phase III (KMG-III): the genomes of soil and plant-associated and newly described type strains.</title>
        <authorList>
            <person name="Whitman W."/>
        </authorList>
    </citation>
    <scope>NUCLEOTIDE SEQUENCE [LARGE SCALE GENOMIC DNA]</scope>
    <source>
        <strain evidence="1 2">31-25a</strain>
    </source>
</reference>
<evidence type="ECO:0000313" key="1">
    <source>
        <dbReference type="EMBL" id="RCW78594.1"/>
    </source>
</evidence>
<comment type="caution">
    <text evidence="1">The sequence shown here is derived from an EMBL/GenBank/DDBJ whole genome shotgun (WGS) entry which is preliminary data.</text>
</comment>
<dbReference type="AlphaFoldDB" id="A0A368YKD1"/>
<protein>
    <submittedName>
        <fullName evidence="1">Uncharacterized protein</fullName>
    </submittedName>
</protein>
<keyword evidence="2" id="KW-1185">Reference proteome</keyword>
<evidence type="ECO:0000313" key="2">
    <source>
        <dbReference type="Proteomes" id="UP000253324"/>
    </source>
</evidence>
<gene>
    <name evidence="1" type="ORF">C7476_12323</name>
</gene>
<dbReference type="EMBL" id="QPJM01000023">
    <property type="protein sequence ID" value="RCW78594.1"/>
    <property type="molecule type" value="Genomic_DNA"/>
</dbReference>